<sequence length="103" mass="11774">MKQSLRKCARNAACYIKLDELRAVGAARERREFTVTRQHSTLNFHNFPGGTQTTKTEDGPQNYMTATSEQPETTFRVKTTHILVKIELKSRLKFPSIMQLATT</sequence>
<accession>A0A074ZWQ2</accession>
<name>A0A074ZWQ2_OPIVI</name>
<evidence type="ECO:0000256" key="1">
    <source>
        <dbReference type="SAM" id="MobiDB-lite"/>
    </source>
</evidence>
<reference evidence="2 3" key="1">
    <citation type="submission" date="2013-11" db="EMBL/GenBank/DDBJ databases">
        <title>Opisthorchis viverrini - life in the bile duct.</title>
        <authorList>
            <person name="Young N.D."/>
            <person name="Nagarajan N."/>
            <person name="Lin S.J."/>
            <person name="Korhonen P.K."/>
            <person name="Jex A.R."/>
            <person name="Hall R.S."/>
            <person name="Safavi-Hemami H."/>
            <person name="Kaewkong W."/>
            <person name="Bertrand D."/>
            <person name="Gao S."/>
            <person name="Seet Q."/>
            <person name="Wongkham S."/>
            <person name="Teh B.T."/>
            <person name="Wongkham C."/>
            <person name="Intapan P.M."/>
            <person name="Maleewong W."/>
            <person name="Yang X."/>
            <person name="Hu M."/>
            <person name="Wang Z."/>
            <person name="Hofmann A."/>
            <person name="Sternberg P.W."/>
            <person name="Tan P."/>
            <person name="Wang J."/>
            <person name="Gasser R.B."/>
        </authorList>
    </citation>
    <scope>NUCLEOTIDE SEQUENCE [LARGE SCALE GENOMIC DNA]</scope>
</reference>
<dbReference type="RefSeq" id="XP_009165863.1">
    <property type="nucleotide sequence ID" value="XM_009167599.1"/>
</dbReference>
<dbReference type="CTD" id="20317367"/>
<dbReference type="GeneID" id="20317367"/>
<organism evidence="2 3">
    <name type="scientific">Opisthorchis viverrini</name>
    <name type="common">Southeast Asian liver fluke</name>
    <dbReference type="NCBI Taxonomy" id="6198"/>
    <lineage>
        <taxon>Eukaryota</taxon>
        <taxon>Metazoa</taxon>
        <taxon>Spiralia</taxon>
        <taxon>Lophotrochozoa</taxon>
        <taxon>Platyhelminthes</taxon>
        <taxon>Trematoda</taxon>
        <taxon>Digenea</taxon>
        <taxon>Opisthorchiida</taxon>
        <taxon>Opisthorchiata</taxon>
        <taxon>Opisthorchiidae</taxon>
        <taxon>Opisthorchis</taxon>
    </lineage>
</organism>
<dbReference type="EMBL" id="KL596662">
    <property type="protein sequence ID" value="KER30337.1"/>
    <property type="molecule type" value="Genomic_DNA"/>
</dbReference>
<dbReference type="AlphaFoldDB" id="A0A074ZWQ2"/>
<dbReference type="Proteomes" id="UP000054324">
    <property type="component" value="Unassembled WGS sequence"/>
</dbReference>
<protein>
    <submittedName>
        <fullName evidence="2">Uncharacterized protein</fullName>
    </submittedName>
</protein>
<feature type="compositionally biased region" description="Polar residues" evidence="1">
    <location>
        <begin position="42"/>
        <end position="54"/>
    </location>
</feature>
<evidence type="ECO:0000313" key="3">
    <source>
        <dbReference type="Proteomes" id="UP000054324"/>
    </source>
</evidence>
<evidence type="ECO:0000313" key="2">
    <source>
        <dbReference type="EMBL" id="KER30337.1"/>
    </source>
</evidence>
<keyword evidence="3" id="KW-1185">Reference proteome</keyword>
<feature type="region of interest" description="Disordered" evidence="1">
    <location>
        <begin position="42"/>
        <end position="61"/>
    </location>
</feature>
<gene>
    <name evidence="2" type="ORF">T265_03180</name>
</gene>
<dbReference type="KEGG" id="ovi:T265_03180"/>
<proteinExistence type="predicted"/>